<dbReference type="EMBL" id="ML977583">
    <property type="protein sequence ID" value="KAF2001415.1"/>
    <property type="molecule type" value="Genomic_DNA"/>
</dbReference>
<organism evidence="1 2">
    <name type="scientific">Amniculicola lignicola CBS 123094</name>
    <dbReference type="NCBI Taxonomy" id="1392246"/>
    <lineage>
        <taxon>Eukaryota</taxon>
        <taxon>Fungi</taxon>
        <taxon>Dikarya</taxon>
        <taxon>Ascomycota</taxon>
        <taxon>Pezizomycotina</taxon>
        <taxon>Dothideomycetes</taxon>
        <taxon>Pleosporomycetidae</taxon>
        <taxon>Pleosporales</taxon>
        <taxon>Amniculicolaceae</taxon>
        <taxon>Amniculicola</taxon>
    </lineage>
</organism>
<gene>
    <name evidence="1" type="ORF">P154DRAFT_533945</name>
</gene>
<proteinExistence type="predicted"/>
<protein>
    <submittedName>
        <fullName evidence="1">Uncharacterized protein</fullName>
    </submittedName>
</protein>
<keyword evidence="2" id="KW-1185">Reference proteome</keyword>
<reference evidence="1" key="1">
    <citation type="journal article" date="2020" name="Stud. Mycol.">
        <title>101 Dothideomycetes genomes: a test case for predicting lifestyles and emergence of pathogens.</title>
        <authorList>
            <person name="Haridas S."/>
            <person name="Albert R."/>
            <person name="Binder M."/>
            <person name="Bloem J."/>
            <person name="Labutti K."/>
            <person name="Salamov A."/>
            <person name="Andreopoulos B."/>
            <person name="Baker S."/>
            <person name="Barry K."/>
            <person name="Bills G."/>
            <person name="Bluhm B."/>
            <person name="Cannon C."/>
            <person name="Castanera R."/>
            <person name="Culley D."/>
            <person name="Daum C."/>
            <person name="Ezra D."/>
            <person name="Gonzalez J."/>
            <person name="Henrissat B."/>
            <person name="Kuo A."/>
            <person name="Liang C."/>
            <person name="Lipzen A."/>
            <person name="Lutzoni F."/>
            <person name="Magnuson J."/>
            <person name="Mondo S."/>
            <person name="Nolan M."/>
            <person name="Ohm R."/>
            <person name="Pangilinan J."/>
            <person name="Park H.-J."/>
            <person name="Ramirez L."/>
            <person name="Alfaro M."/>
            <person name="Sun H."/>
            <person name="Tritt A."/>
            <person name="Yoshinaga Y."/>
            <person name="Zwiers L.-H."/>
            <person name="Turgeon B."/>
            <person name="Goodwin S."/>
            <person name="Spatafora J."/>
            <person name="Crous P."/>
            <person name="Grigoriev I."/>
        </authorList>
    </citation>
    <scope>NUCLEOTIDE SEQUENCE</scope>
    <source>
        <strain evidence="1">CBS 123094</strain>
    </source>
</reference>
<evidence type="ECO:0000313" key="1">
    <source>
        <dbReference type="EMBL" id="KAF2001415.1"/>
    </source>
</evidence>
<name>A0A6A5WQQ4_9PLEO</name>
<evidence type="ECO:0000313" key="2">
    <source>
        <dbReference type="Proteomes" id="UP000799779"/>
    </source>
</evidence>
<dbReference type="AlphaFoldDB" id="A0A6A5WQQ4"/>
<accession>A0A6A5WQQ4</accession>
<sequence>MPFWKEQLSEEEKQQRIFAYARAVSANAVNEMNIVKTGATRVQYPNYPEKKCPICTHMANNIEEKQYAAYCGRLAPTRNETTTEDQKSVTKMLDKLLKAHIEKAMKDKTCPICSIKLVEVDEQDYKEQRRMELERREVPWRGEVGKYIAWLVPYPGS</sequence>
<dbReference type="Proteomes" id="UP000799779">
    <property type="component" value="Unassembled WGS sequence"/>
</dbReference>